<dbReference type="Proteomes" id="UP000756132">
    <property type="component" value="Chromosome 12"/>
</dbReference>
<gene>
    <name evidence="1" type="ORF">CLAFUR5_14035</name>
</gene>
<dbReference type="GeneID" id="71993913"/>
<protein>
    <submittedName>
        <fullName evidence="1">Uncharacterized protein</fullName>
    </submittedName>
</protein>
<reference evidence="1" key="1">
    <citation type="submission" date="2021-12" db="EMBL/GenBank/DDBJ databases">
        <authorList>
            <person name="Zaccaron A."/>
            <person name="Stergiopoulos I."/>
        </authorList>
    </citation>
    <scope>NUCLEOTIDE SEQUENCE</scope>
    <source>
        <strain evidence="1">Race5_Kim</strain>
    </source>
</reference>
<organism evidence="1 2">
    <name type="scientific">Passalora fulva</name>
    <name type="common">Tomato leaf mold</name>
    <name type="synonym">Cladosporium fulvum</name>
    <dbReference type="NCBI Taxonomy" id="5499"/>
    <lineage>
        <taxon>Eukaryota</taxon>
        <taxon>Fungi</taxon>
        <taxon>Dikarya</taxon>
        <taxon>Ascomycota</taxon>
        <taxon>Pezizomycotina</taxon>
        <taxon>Dothideomycetes</taxon>
        <taxon>Dothideomycetidae</taxon>
        <taxon>Mycosphaerellales</taxon>
        <taxon>Mycosphaerellaceae</taxon>
        <taxon>Fulvia</taxon>
    </lineage>
</organism>
<reference evidence="1" key="2">
    <citation type="journal article" date="2022" name="Microb. Genom.">
        <title>A chromosome-scale genome assembly of the tomato pathogen Cladosporium fulvum reveals a compartmentalized genome architecture and the presence of a dispensable chromosome.</title>
        <authorList>
            <person name="Zaccaron A.Z."/>
            <person name="Chen L.H."/>
            <person name="Samaras A."/>
            <person name="Stergiopoulos I."/>
        </authorList>
    </citation>
    <scope>NUCLEOTIDE SEQUENCE</scope>
    <source>
        <strain evidence="1">Race5_Kim</strain>
    </source>
</reference>
<proteinExistence type="predicted"/>
<dbReference type="RefSeq" id="XP_047769100.1">
    <property type="nucleotide sequence ID" value="XM_047913183.1"/>
</dbReference>
<evidence type="ECO:0000313" key="2">
    <source>
        <dbReference type="Proteomes" id="UP000756132"/>
    </source>
</evidence>
<keyword evidence="2" id="KW-1185">Reference proteome</keyword>
<accession>A0A9Q8PLC4</accession>
<dbReference type="KEGG" id="ffu:CLAFUR5_14035"/>
<evidence type="ECO:0000313" key="1">
    <source>
        <dbReference type="EMBL" id="UJO24734.1"/>
    </source>
</evidence>
<dbReference type="AlphaFoldDB" id="A0A9Q8PLC4"/>
<sequence length="121" mass="13423">MADNTSTSTTSPRTATYILLACAIASQIFEYVQDSSLPERFSSIYLFAACCYCVHASPEPTYNPNFEVFVILCMGVSSQIMCLRSGSSWLTHINHLLATLALYIGAAKPFRRRAATTRELR</sequence>
<name>A0A9Q8PLC4_PASFU</name>
<dbReference type="OrthoDB" id="10428336at2759"/>
<dbReference type="EMBL" id="CP090174">
    <property type="protein sequence ID" value="UJO24734.1"/>
    <property type="molecule type" value="Genomic_DNA"/>
</dbReference>